<gene>
    <name evidence="1" type="ORF">ACFQ08_26655</name>
</gene>
<dbReference type="Gene3D" id="3.40.50.720">
    <property type="entry name" value="NAD(P)-binding Rossmann-like Domain"/>
    <property type="match status" value="1"/>
</dbReference>
<dbReference type="InterPro" id="IPR052199">
    <property type="entry name" value="MIPS"/>
</dbReference>
<dbReference type="Proteomes" id="UP001597024">
    <property type="component" value="Unassembled WGS sequence"/>
</dbReference>
<organism evidence="1 2">
    <name type="scientific">Streptosporangium algeriense</name>
    <dbReference type="NCBI Taxonomy" id="1682748"/>
    <lineage>
        <taxon>Bacteria</taxon>
        <taxon>Bacillati</taxon>
        <taxon>Actinomycetota</taxon>
        <taxon>Actinomycetes</taxon>
        <taxon>Streptosporangiales</taxon>
        <taxon>Streptosporangiaceae</taxon>
        <taxon>Streptosporangium</taxon>
    </lineage>
</organism>
<dbReference type="PANTHER" id="PTHR43125:SF1">
    <property type="entry name" value="INOSITOL-3-PHOSPHATE SYNTHASE"/>
    <property type="match status" value="1"/>
</dbReference>
<evidence type="ECO:0000313" key="2">
    <source>
        <dbReference type="Proteomes" id="UP001597024"/>
    </source>
</evidence>
<sequence>MYHATGNLVGVRQPVLGGMGVGDIDVVAAFAVSPRKVGSDLTEAILMPPNNFPRIAADLPPSGVTVRRGLTDADAAEVERVAGELAGAEVVLY</sequence>
<dbReference type="PANTHER" id="PTHR43125">
    <property type="entry name" value="INOSITOL-3-PHOSPHATE SYNTHASE"/>
    <property type="match status" value="1"/>
</dbReference>
<dbReference type="InterPro" id="IPR036291">
    <property type="entry name" value="NAD(P)-bd_dom_sf"/>
</dbReference>
<dbReference type="SUPFAM" id="SSF51735">
    <property type="entry name" value="NAD(P)-binding Rossmann-fold domains"/>
    <property type="match status" value="1"/>
</dbReference>
<reference evidence="2" key="1">
    <citation type="journal article" date="2019" name="Int. J. Syst. Evol. Microbiol.">
        <title>The Global Catalogue of Microorganisms (GCM) 10K type strain sequencing project: providing services to taxonomists for standard genome sequencing and annotation.</title>
        <authorList>
            <consortium name="The Broad Institute Genomics Platform"/>
            <consortium name="The Broad Institute Genome Sequencing Center for Infectious Disease"/>
            <person name="Wu L."/>
            <person name="Ma J."/>
        </authorList>
    </citation>
    <scope>NUCLEOTIDE SEQUENCE [LARGE SCALE GENOMIC DNA]</scope>
    <source>
        <strain evidence="2">CCUG 62974</strain>
    </source>
</reference>
<name>A0ABW3DYB5_9ACTN</name>
<keyword evidence="2" id="KW-1185">Reference proteome</keyword>
<comment type="caution">
    <text evidence="1">The sequence shown here is derived from an EMBL/GenBank/DDBJ whole genome shotgun (WGS) entry which is preliminary data.</text>
</comment>
<proteinExistence type="predicted"/>
<evidence type="ECO:0000313" key="1">
    <source>
        <dbReference type="EMBL" id="MFD0888137.1"/>
    </source>
</evidence>
<dbReference type="EMBL" id="JBHTHX010001202">
    <property type="protein sequence ID" value="MFD0888137.1"/>
    <property type="molecule type" value="Genomic_DNA"/>
</dbReference>
<protein>
    <submittedName>
        <fullName evidence="1">Uncharacterized protein</fullName>
    </submittedName>
</protein>
<accession>A0ABW3DYB5</accession>
<feature type="non-terminal residue" evidence="1">
    <location>
        <position position="93"/>
    </location>
</feature>